<feature type="region of interest" description="Disordered" evidence="1">
    <location>
        <begin position="34"/>
        <end position="71"/>
    </location>
</feature>
<proteinExistence type="predicted"/>
<dbReference type="Proteomes" id="UP000281553">
    <property type="component" value="Unassembled WGS sequence"/>
</dbReference>
<feature type="compositionally biased region" description="Low complexity" evidence="1">
    <location>
        <begin position="40"/>
        <end position="53"/>
    </location>
</feature>
<dbReference type="AlphaFoldDB" id="A0A3P7QU78"/>
<reference evidence="2 3" key="1">
    <citation type="submission" date="2018-11" db="EMBL/GenBank/DDBJ databases">
        <authorList>
            <consortium name="Pathogen Informatics"/>
        </authorList>
    </citation>
    <scope>NUCLEOTIDE SEQUENCE [LARGE SCALE GENOMIC DNA]</scope>
</reference>
<name>A0A3P7QU78_DIBLA</name>
<protein>
    <submittedName>
        <fullName evidence="2">Uncharacterized protein</fullName>
    </submittedName>
</protein>
<organism evidence="2 3">
    <name type="scientific">Dibothriocephalus latus</name>
    <name type="common">Fish tapeworm</name>
    <name type="synonym">Diphyllobothrium latum</name>
    <dbReference type="NCBI Taxonomy" id="60516"/>
    <lineage>
        <taxon>Eukaryota</taxon>
        <taxon>Metazoa</taxon>
        <taxon>Spiralia</taxon>
        <taxon>Lophotrochozoa</taxon>
        <taxon>Platyhelminthes</taxon>
        <taxon>Cestoda</taxon>
        <taxon>Eucestoda</taxon>
        <taxon>Diphyllobothriidea</taxon>
        <taxon>Diphyllobothriidae</taxon>
        <taxon>Dibothriocephalus</taxon>
    </lineage>
</organism>
<accession>A0A3P7QU78</accession>
<evidence type="ECO:0000313" key="2">
    <source>
        <dbReference type="EMBL" id="VDN35432.1"/>
    </source>
</evidence>
<sequence>MSAAGFDSPLTEGDQGSLLSAAPSVKLNGIAGCDVNPTLDENSTTNDTTPSPTHLANGDANSLLANPVSAP</sequence>
<keyword evidence="3" id="KW-1185">Reference proteome</keyword>
<evidence type="ECO:0000313" key="3">
    <source>
        <dbReference type="Proteomes" id="UP000281553"/>
    </source>
</evidence>
<gene>
    <name evidence="2" type="ORF">DILT_LOCUS16777</name>
</gene>
<dbReference type="EMBL" id="UYRU01087035">
    <property type="protein sequence ID" value="VDN35432.1"/>
    <property type="molecule type" value="Genomic_DNA"/>
</dbReference>
<evidence type="ECO:0000256" key="1">
    <source>
        <dbReference type="SAM" id="MobiDB-lite"/>
    </source>
</evidence>